<dbReference type="Pfam" id="PF16363">
    <property type="entry name" value="GDP_Man_Dehyd"/>
    <property type="match status" value="1"/>
</dbReference>
<dbReference type="Proteomes" id="UP000264445">
    <property type="component" value="Unassembled WGS sequence"/>
</dbReference>
<accession>A0A357VQC9</accession>
<dbReference type="GO" id="GO:0016831">
    <property type="term" value="F:carboxy-lyase activity"/>
    <property type="evidence" value="ECO:0007669"/>
    <property type="project" value="InterPro"/>
</dbReference>
<dbReference type="InterPro" id="IPR045869">
    <property type="entry name" value="Arna-like_SDR_e"/>
</dbReference>
<organism evidence="2 3">
    <name type="scientific">Caldanaerobacter subterraneus</name>
    <dbReference type="NCBI Taxonomy" id="911092"/>
    <lineage>
        <taxon>Bacteria</taxon>
        <taxon>Bacillati</taxon>
        <taxon>Bacillota</taxon>
        <taxon>Clostridia</taxon>
        <taxon>Thermoanaerobacterales</taxon>
        <taxon>Thermoanaerobacteraceae</taxon>
        <taxon>Caldanaerobacter</taxon>
    </lineage>
</organism>
<protein>
    <submittedName>
        <fullName evidence="2">NAD-dependent dehydratase</fullName>
    </submittedName>
</protein>
<evidence type="ECO:0000259" key="1">
    <source>
        <dbReference type="Pfam" id="PF16363"/>
    </source>
</evidence>
<dbReference type="InterPro" id="IPR036291">
    <property type="entry name" value="NAD(P)-bd_dom_sf"/>
</dbReference>
<name>A0A357VQC9_9THEO</name>
<dbReference type="AlphaFoldDB" id="A0A357VQC9"/>
<comment type="caution">
    <text evidence="2">The sequence shown here is derived from an EMBL/GenBank/DDBJ whole genome shotgun (WGS) entry which is preliminary data.</text>
</comment>
<sequence length="328" mass="36973">MKIEGKKVLVTGAGGFIGSHLVEKLVEMGAKVRAFVRYNSKNNWGWLETSPYKDEIEIYAGDIRDYDSVKDSMKGVEVVFHLAALIGIPYSYVSPLAYIKTNIEGTYNVLQAARELGVEKVIHTSTSEVYGTAKYVPIDELHPLQPQSPYSATKISADNIALSFYNSFNLPVTIVRPFNTYGPRQSARAVIPTIITQILSGKKQIKLGNLRPTRDMNYVIDTVDGFIKIAECDKLLGEVTNIGSGKEISIGDLVRLISRLMGVEVEIVQEEQRFRPEKSEVERLVCDNKKIREFTGWEPRYSLEEGLKETIQWMGAYLNMYKPEVYNV</sequence>
<dbReference type="NCBIfam" id="TIGR04180">
    <property type="entry name" value="EDH_00030"/>
    <property type="match status" value="1"/>
</dbReference>
<evidence type="ECO:0000313" key="3">
    <source>
        <dbReference type="Proteomes" id="UP000264445"/>
    </source>
</evidence>
<evidence type="ECO:0000313" key="2">
    <source>
        <dbReference type="EMBL" id="HBT50419.1"/>
    </source>
</evidence>
<dbReference type="EMBL" id="DOLB01000169">
    <property type="protein sequence ID" value="HBT50419.1"/>
    <property type="molecule type" value="Genomic_DNA"/>
</dbReference>
<dbReference type="RefSeq" id="WP_009610422.1">
    <property type="nucleotide sequence ID" value="NZ_DOLB01000169.1"/>
</dbReference>
<dbReference type="SUPFAM" id="SSF51735">
    <property type="entry name" value="NAD(P)-binding Rossmann-fold domains"/>
    <property type="match status" value="1"/>
</dbReference>
<dbReference type="PANTHER" id="PTHR43000">
    <property type="entry name" value="DTDP-D-GLUCOSE 4,6-DEHYDRATASE-RELATED"/>
    <property type="match status" value="1"/>
</dbReference>
<dbReference type="InterPro" id="IPR026390">
    <property type="entry name" value="LegB-like"/>
</dbReference>
<reference evidence="2 3" key="1">
    <citation type="journal article" date="2018" name="Nat. Biotechnol.">
        <title>A standardized bacterial taxonomy based on genome phylogeny substantially revises the tree of life.</title>
        <authorList>
            <person name="Parks D.H."/>
            <person name="Chuvochina M."/>
            <person name="Waite D.W."/>
            <person name="Rinke C."/>
            <person name="Skarshewski A."/>
            <person name="Chaumeil P.A."/>
            <person name="Hugenholtz P."/>
        </authorList>
    </citation>
    <scope>NUCLEOTIDE SEQUENCE [LARGE SCALE GENOMIC DNA]</scope>
    <source>
        <strain evidence="2">UBA12544</strain>
    </source>
</reference>
<gene>
    <name evidence="2" type="ORF">DEA61_11745</name>
</gene>
<dbReference type="CDD" id="cd05257">
    <property type="entry name" value="Arna_like_SDR_e"/>
    <property type="match status" value="1"/>
</dbReference>
<feature type="domain" description="NAD(P)-binding" evidence="1">
    <location>
        <begin position="9"/>
        <end position="310"/>
    </location>
</feature>
<dbReference type="Gene3D" id="3.40.50.720">
    <property type="entry name" value="NAD(P)-binding Rossmann-like Domain"/>
    <property type="match status" value="1"/>
</dbReference>
<dbReference type="InterPro" id="IPR016040">
    <property type="entry name" value="NAD(P)-bd_dom"/>
</dbReference>
<proteinExistence type="predicted"/>